<dbReference type="InterPro" id="IPR014756">
    <property type="entry name" value="Ig_E-set"/>
</dbReference>
<evidence type="ECO:0000256" key="1">
    <source>
        <dbReference type="ARBA" id="ARBA00008061"/>
    </source>
</evidence>
<evidence type="ECO:0000256" key="2">
    <source>
        <dbReference type="SAM" id="MobiDB-lite"/>
    </source>
</evidence>
<dbReference type="Pfam" id="PF11852">
    <property type="entry name" value="Pullul_strch_C"/>
    <property type="match status" value="1"/>
</dbReference>
<dbReference type="PANTHER" id="PTHR43002">
    <property type="entry name" value="GLYCOGEN DEBRANCHING ENZYME"/>
    <property type="match status" value="1"/>
</dbReference>
<dbReference type="GO" id="GO:0051060">
    <property type="term" value="F:pullulanase activity"/>
    <property type="evidence" value="ECO:0007669"/>
    <property type="project" value="InterPro"/>
</dbReference>
<proteinExistence type="inferred from homology"/>
<dbReference type="InterPro" id="IPR024561">
    <property type="entry name" value="Pullul_strch_C"/>
</dbReference>
<dbReference type="InterPro" id="IPR011839">
    <property type="entry name" value="Pullul_strch"/>
</dbReference>
<comment type="caution">
    <text evidence="4">The sequence shown here is derived from an EMBL/GenBank/DDBJ whole genome shotgun (WGS) entry which is preliminary data.</text>
</comment>
<accession>A0A3N2D923</accession>
<evidence type="ECO:0000259" key="3">
    <source>
        <dbReference type="Pfam" id="PF11852"/>
    </source>
</evidence>
<feature type="region of interest" description="Disordered" evidence="2">
    <location>
        <begin position="586"/>
        <end position="605"/>
    </location>
</feature>
<dbReference type="Gene3D" id="2.60.40.10">
    <property type="entry name" value="Immunoglobulins"/>
    <property type="match status" value="1"/>
</dbReference>
<dbReference type="SUPFAM" id="SSF51445">
    <property type="entry name" value="(Trans)glycosidases"/>
    <property type="match status" value="1"/>
</dbReference>
<dbReference type="InterPro" id="IPR013780">
    <property type="entry name" value="Glyco_hydro_b"/>
</dbReference>
<gene>
    <name evidence="4" type="ORF">EDD28_0533</name>
</gene>
<keyword evidence="5" id="KW-1185">Reference proteome</keyword>
<sequence>MPDRPHASDRPADLLAHWLRPDLLALPSSWPERAALLPAAVGPVELTRDTARDAQVPRYLREAGWVAWSAPMSADRAREAVRGRVVVVDHDGATGAAATGDAGARRVTGVQLGELLDALYPEAVTSAPLGATVAADGAVTARLWAPTAFDVGLELLEVVEPEHGTVRPGAVLPAARDEATGVWAVGGSGGGDAGAAGLVVGAAYRWLVEVYAPSTGRVEVNHVTDPYSFALTTGSTAGVVVDLADPDLAPETWRRTPAPRPARSVDHLVTELHVRDLSRDADGLDPAERGTYRAFTRDIPGTRHLRALAEAGVTTVHLLPVFDIATIEEDRSRWPAAQAVADPAVLAGLDRAGEEQQLLVGEANAIARTFNWGYDPFHVFAPEGSYAVDPHGAARVAEVREMVGALHATGLAVVLDQVYNHTHSCGQDPTSVLCRVVPGYYARLSPTGEVETSTCCPNVATERAMAQRWMVDAVVHWARAYRVDGFRFDLMGHHSRENLLAVRHALDGLSLEEDGVDGPGILLYGEGWSFGEVADDARFVQARQGNLGGTGIATFSDRLRDAVDGGTPSERSTLREPGFATGLGFAVHDGEGAGGDPGGRDRPAGPAVAELRRRAAALLRLGLAGNLRSVRIPVAGGGVVRGDEIPYGDGAAGYADSPDEVVTYVDAHDNETFYDLAVLKLPVLTGPRERVRVNTLGLAAVAWSQTPGFWHAGSELLRSKSLDHDSYDSGDWFNRVDWTGETSAFGSGLPPAWRNVAEWDLLRPLLAEPRLRPSASMIRAAREAAFAVARTRRDVPLLRLGSAELIEAAVDFPEGERTDVVAVLVDTVGLAEHQAAAAAAVDPRHGAALVVLNGSDRETRVSVPRMRGRVLRAAPALAEWAASAGEELPEWYLATGVLRVPPLGCAVLVEPRA</sequence>
<dbReference type="Gene3D" id="2.60.40.1180">
    <property type="entry name" value="Golgi alpha-mannosidase II"/>
    <property type="match status" value="1"/>
</dbReference>
<dbReference type="InterPro" id="IPR013783">
    <property type="entry name" value="Ig-like_fold"/>
</dbReference>
<reference evidence="4 5" key="1">
    <citation type="submission" date="2018-11" db="EMBL/GenBank/DDBJ databases">
        <title>Sequencing the genomes of 1000 actinobacteria strains.</title>
        <authorList>
            <person name="Klenk H.-P."/>
        </authorList>
    </citation>
    <scope>NUCLEOTIDE SEQUENCE [LARGE SCALE GENOMIC DNA]</scope>
    <source>
        <strain evidence="4 5">DSM 13521</strain>
    </source>
</reference>
<dbReference type="InterPro" id="IPR017853">
    <property type="entry name" value="GH"/>
</dbReference>
<protein>
    <submittedName>
        <fullName evidence="4">Pullulanase-type alpha-1,6-glucosidase</fullName>
    </submittedName>
</protein>
<dbReference type="CDD" id="cd11341">
    <property type="entry name" value="AmyAc_Pullulanase_LD-like"/>
    <property type="match status" value="1"/>
</dbReference>
<dbReference type="NCBIfam" id="TIGR02103">
    <property type="entry name" value="pullul_strch"/>
    <property type="match status" value="1"/>
</dbReference>
<dbReference type="OrthoDB" id="9805159at2"/>
<feature type="domain" description="Alpha-1,6-glucosidases pullulanase-type C-terminal" evidence="3">
    <location>
        <begin position="741"/>
        <end position="910"/>
    </location>
</feature>
<dbReference type="EMBL" id="RKHQ01000001">
    <property type="protein sequence ID" value="ROR95964.1"/>
    <property type="molecule type" value="Genomic_DNA"/>
</dbReference>
<dbReference type="Gene3D" id="3.20.20.80">
    <property type="entry name" value="Glycosidases"/>
    <property type="match status" value="1"/>
</dbReference>
<organism evidence="4 5">
    <name type="scientific">Salana multivorans</name>
    <dbReference type="NCBI Taxonomy" id="120377"/>
    <lineage>
        <taxon>Bacteria</taxon>
        <taxon>Bacillati</taxon>
        <taxon>Actinomycetota</taxon>
        <taxon>Actinomycetes</taxon>
        <taxon>Micrococcales</taxon>
        <taxon>Beutenbergiaceae</taxon>
        <taxon>Salana</taxon>
    </lineage>
</organism>
<dbReference type="GO" id="GO:0005975">
    <property type="term" value="P:carbohydrate metabolic process"/>
    <property type="evidence" value="ECO:0007669"/>
    <property type="project" value="InterPro"/>
</dbReference>
<evidence type="ECO:0000313" key="5">
    <source>
        <dbReference type="Proteomes" id="UP000275356"/>
    </source>
</evidence>
<dbReference type="Proteomes" id="UP000275356">
    <property type="component" value="Unassembled WGS sequence"/>
</dbReference>
<dbReference type="AlphaFoldDB" id="A0A3N2D923"/>
<comment type="similarity">
    <text evidence="1">Belongs to the glycosyl hydrolase 13 family.</text>
</comment>
<dbReference type="SUPFAM" id="SSF81296">
    <property type="entry name" value="E set domains"/>
    <property type="match status" value="2"/>
</dbReference>
<dbReference type="RefSeq" id="WP_123738203.1">
    <property type="nucleotide sequence ID" value="NZ_RKHQ01000001.1"/>
</dbReference>
<evidence type="ECO:0000313" key="4">
    <source>
        <dbReference type="EMBL" id="ROR95964.1"/>
    </source>
</evidence>
<name>A0A3N2D923_9MICO</name>